<dbReference type="InterPro" id="IPR026341">
    <property type="entry name" value="T9SS_type_B"/>
</dbReference>
<dbReference type="NCBIfam" id="TIGR04131">
    <property type="entry name" value="Bac_Flav_CTERM"/>
    <property type="match status" value="1"/>
</dbReference>
<feature type="signal peptide" evidence="1">
    <location>
        <begin position="1"/>
        <end position="19"/>
    </location>
</feature>
<dbReference type="AlphaFoldDB" id="A0A1I6YFE6"/>
<keyword evidence="1" id="KW-0732">Signal</keyword>
<evidence type="ECO:0000256" key="1">
    <source>
        <dbReference type="SAM" id="SignalP"/>
    </source>
</evidence>
<feature type="chain" id="PRO_5014977505" evidence="1">
    <location>
        <begin position="20"/>
        <end position="720"/>
    </location>
</feature>
<keyword evidence="3" id="KW-1185">Reference proteome</keyword>
<sequence length="720" mass="80497">MRVLLFLILVTVSTQAIFAQNFSNPNFTGNTSFGLSTLPSSWQNVPATDPLCQVNPNFQGLGDTPDMTNNLGPMLSTGIAGNPYISNNFISGVRGNNFHEGIMQTVSGFTPGKTYRLSFYQTVVKQENCLDTTGAWSVFLDNSLIGTSAISTSHLAYNDLQLNWEMREILFIASQNTHTFKFFPEDDDANLNITSYALDGALRMGIDQIQLEEVSYPTYYFDTMLCSSGNYTIDLNFSNASYLWNDNSTSHTKVIDSSGIYTVEVSTHDSIFNYAYNVEFFKAYTAELPMDTTICYGDTLLVHSPQNNYNFHWQNNSTSSSISVSETQEITYTMYENNCSVTEKMQITVEELPKINLNDTTLCFDESYSIQLPSIYNYAWNDGSTSPNYLITVGGNYSVETSNGFCSTNTSFQVDVIDSIAFEGFTDTTLCFGEELLLALPQGNFNAEWNDGTSIDKVINQTESLVLHVSNTCQSKDFPVEIVVVPELQLYLGEDTTLCPNETFEIVATSNVNGSFLWQDGGTTANYTVQSPGTYAVNMNYIGCTISDSVVVNYTAPLNIDLGNDTTICSLSQFQLTASTDESVNYYWSDGSTNNAIWVDESAYYTVTVTNNCESVTDEIYVAVEDCYTNVFAPNAFTPNGDRHNNTFQFETTDDFDRFEWQIYNRWGELIYSGYSKEDVWDGTYHNQICQDGSYVWKLTYSRSGSAYVEQKTGTITLLM</sequence>
<dbReference type="OrthoDB" id="1652165at2"/>
<dbReference type="Proteomes" id="UP000236454">
    <property type="component" value="Unassembled WGS sequence"/>
</dbReference>
<dbReference type="RefSeq" id="WP_090246721.1">
    <property type="nucleotide sequence ID" value="NZ_FPAS01000001.1"/>
</dbReference>
<accession>A0A1I6YFE6</accession>
<dbReference type="EMBL" id="FPAS01000001">
    <property type="protein sequence ID" value="SFT49213.1"/>
    <property type="molecule type" value="Genomic_DNA"/>
</dbReference>
<dbReference type="STRING" id="477690.SAMN05216474_0864"/>
<gene>
    <name evidence="2" type="ORF">SAMN05216474_0864</name>
</gene>
<reference evidence="2 3" key="1">
    <citation type="submission" date="2016-10" db="EMBL/GenBank/DDBJ databases">
        <authorList>
            <person name="de Groot N.N."/>
        </authorList>
    </citation>
    <scope>NUCLEOTIDE SEQUENCE [LARGE SCALE GENOMIC DNA]</scope>
    <source>
        <strain evidence="2 3">CGMCC 1.7005</strain>
    </source>
</reference>
<proteinExistence type="predicted"/>
<dbReference type="Pfam" id="PF13585">
    <property type="entry name" value="CHU_C"/>
    <property type="match status" value="1"/>
</dbReference>
<organism evidence="2 3">
    <name type="scientific">Lishizhenia tianjinensis</name>
    <dbReference type="NCBI Taxonomy" id="477690"/>
    <lineage>
        <taxon>Bacteria</taxon>
        <taxon>Pseudomonadati</taxon>
        <taxon>Bacteroidota</taxon>
        <taxon>Flavobacteriia</taxon>
        <taxon>Flavobacteriales</taxon>
        <taxon>Crocinitomicaceae</taxon>
        <taxon>Lishizhenia</taxon>
    </lineage>
</organism>
<evidence type="ECO:0000313" key="2">
    <source>
        <dbReference type="EMBL" id="SFT49213.1"/>
    </source>
</evidence>
<name>A0A1I6YFE6_9FLAO</name>
<protein>
    <submittedName>
        <fullName evidence="2">Gliding motility-associated C-terminal domain-containing protein</fullName>
    </submittedName>
</protein>
<evidence type="ECO:0000313" key="3">
    <source>
        <dbReference type="Proteomes" id="UP000236454"/>
    </source>
</evidence>